<dbReference type="Pfam" id="PF13302">
    <property type="entry name" value="Acetyltransf_3"/>
    <property type="match status" value="1"/>
</dbReference>
<dbReference type="InterPro" id="IPR016181">
    <property type="entry name" value="Acyl_CoA_acyltransferase"/>
</dbReference>
<comment type="caution">
    <text evidence="2">The sequence shown here is derived from an EMBL/GenBank/DDBJ whole genome shotgun (WGS) entry which is preliminary data.</text>
</comment>
<dbReference type="GO" id="GO:0016747">
    <property type="term" value="F:acyltransferase activity, transferring groups other than amino-acyl groups"/>
    <property type="evidence" value="ECO:0007669"/>
    <property type="project" value="InterPro"/>
</dbReference>
<evidence type="ECO:0000313" key="3">
    <source>
        <dbReference type="Proteomes" id="UP000295632"/>
    </source>
</evidence>
<dbReference type="Gene3D" id="3.40.630.30">
    <property type="match status" value="1"/>
</dbReference>
<keyword evidence="2" id="KW-0808">Transferase</keyword>
<dbReference type="EMBL" id="SNYJ01000006">
    <property type="protein sequence ID" value="TDQ40422.1"/>
    <property type="molecule type" value="Genomic_DNA"/>
</dbReference>
<dbReference type="PROSITE" id="PS51186">
    <property type="entry name" value="GNAT"/>
    <property type="match status" value="1"/>
</dbReference>
<accession>A0A4R6U4K1</accession>
<dbReference type="SUPFAM" id="SSF55729">
    <property type="entry name" value="Acyl-CoA N-acyltransferases (Nat)"/>
    <property type="match status" value="1"/>
</dbReference>
<name>A0A4R6U4K1_9BACI</name>
<protein>
    <submittedName>
        <fullName evidence="2">Acetyltransferase (GNAT) family protein</fullName>
    </submittedName>
</protein>
<gene>
    <name evidence="2" type="ORF">EV213_106140</name>
</gene>
<dbReference type="OrthoDB" id="2423856at2"/>
<reference evidence="2 3" key="1">
    <citation type="submission" date="2019-03" db="EMBL/GenBank/DDBJ databases">
        <title>Genomic Encyclopedia of Type Strains, Phase IV (KMG-IV): sequencing the most valuable type-strain genomes for metagenomic binning, comparative biology and taxonomic classification.</title>
        <authorList>
            <person name="Goeker M."/>
        </authorList>
    </citation>
    <scope>NUCLEOTIDE SEQUENCE [LARGE SCALE GENOMIC DNA]</scope>
    <source>
        <strain evidence="2 3">DSM 28697</strain>
    </source>
</reference>
<keyword evidence="3" id="KW-1185">Reference proteome</keyword>
<dbReference type="AlphaFoldDB" id="A0A4R6U4K1"/>
<feature type="domain" description="N-acetyltransferase" evidence="1">
    <location>
        <begin position="4"/>
        <end position="143"/>
    </location>
</feature>
<organism evidence="2 3">
    <name type="scientific">Aureibacillus halotolerans</name>
    <dbReference type="NCBI Taxonomy" id="1508390"/>
    <lineage>
        <taxon>Bacteria</taxon>
        <taxon>Bacillati</taxon>
        <taxon>Bacillota</taxon>
        <taxon>Bacilli</taxon>
        <taxon>Bacillales</taxon>
        <taxon>Bacillaceae</taxon>
        <taxon>Aureibacillus</taxon>
    </lineage>
</organism>
<dbReference type="InterPro" id="IPR000182">
    <property type="entry name" value="GNAT_dom"/>
</dbReference>
<evidence type="ECO:0000313" key="2">
    <source>
        <dbReference type="EMBL" id="TDQ40422.1"/>
    </source>
</evidence>
<proteinExistence type="predicted"/>
<evidence type="ECO:0000259" key="1">
    <source>
        <dbReference type="PROSITE" id="PS51186"/>
    </source>
</evidence>
<dbReference type="Proteomes" id="UP000295632">
    <property type="component" value="Unassembled WGS sequence"/>
</dbReference>
<dbReference type="RefSeq" id="WP_133580236.1">
    <property type="nucleotide sequence ID" value="NZ_SNYJ01000006.1"/>
</dbReference>
<sequence length="283" mass="31869">MTDLTIRSLTTSDEIAYQAMDNGLAHDYMLSIFSDLVSSKTGELYGLFQDNHTLLATAGYTLHKDHAMIGRLRTAVPARGKGYAKTILRFALEGALAHPDVRWVGAYTAKNNVASQAVLNSIGLQPLVTLSTHLIRPDRIPLLQQQMTWTKSGTPFLNFTEASTTLTTEAYYPYPYNDSHVINHYLAEALCYTHTPSGKYVFFSFDEKDDSFLLMNTPCPSVLQDPDLWTLAMQLAKDHSRVLRFDAEWPLSESIPLSTEMYTVEEPWMVFEVSPFVLEGLNR</sequence>